<feature type="domain" description="DUS-like FMN-binding" evidence="14">
    <location>
        <begin position="12"/>
        <end position="320"/>
    </location>
</feature>
<dbReference type="InterPro" id="IPR035587">
    <property type="entry name" value="DUS-like_FMN-bd"/>
</dbReference>
<proteinExistence type="inferred from homology"/>
<dbReference type="PANTHER" id="PTHR42907:SF1">
    <property type="entry name" value="FMN-LINKED OXIDOREDUCTASES SUPERFAMILY PROTEIN"/>
    <property type="match status" value="1"/>
</dbReference>
<comment type="function">
    <text evidence="9 10">Catalyzes the synthesis of 5,6-dihydrouridine (D), a modified base found in the D-loop of most tRNAs, via the reduction of the C5-C6 double bond in target uridines. Specifically modifies U20 and U20a in tRNAs.</text>
</comment>
<evidence type="ECO:0000256" key="11">
    <source>
        <dbReference type="PIRNR" id="PIRNR006621"/>
    </source>
</evidence>
<feature type="binding site" evidence="10 13">
    <location>
        <begin position="208"/>
        <end position="210"/>
    </location>
    <ligand>
        <name>FMN</name>
        <dbReference type="ChEBI" id="CHEBI:58210"/>
    </ligand>
</feature>
<dbReference type="Proteomes" id="UP000065641">
    <property type="component" value="Chromosome"/>
</dbReference>
<evidence type="ECO:0000256" key="13">
    <source>
        <dbReference type="PIRSR" id="PIRSR006621-2"/>
    </source>
</evidence>
<reference evidence="15 16" key="1">
    <citation type="submission" date="2015-11" db="EMBL/GenBank/DDBJ databases">
        <authorList>
            <person name="Zhang Y."/>
            <person name="Guo Z."/>
        </authorList>
    </citation>
    <scope>NUCLEOTIDE SEQUENCE [LARGE SCALE GENOMIC DNA]</scope>
    <source>
        <strain evidence="15 16">KCTC 32221</strain>
    </source>
</reference>
<evidence type="ECO:0000313" key="15">
    <source>
        <dbReference type="EMBL" id="ALO46140.1"/>
    </source>
</evidence>
<dbReference type="GO" id="GO:0102264">
    <property type="term" value="F:tRNA-dihydrouridine20 synthase activity"/>
    <property type="evidence" value="ECO:0007669"/>
    <property type="project" value="UniProtKB-EC"/>
</dbReference>
<keyword evidence="8 10" id="KW-0560">Oxidoreductase</keyword>
<feature type="site" description="Interacts with tRNA; defines subfamily-specific binding signature" evidence="10">
    <location>
        <position position="180"/>
    </location>
</feature>
<evidence type="ECO:0000256" key="10">
    <source>
        <dbReference type="HAMAP-Rule" id="MF_02041"/>
    </source>
</evidence>
<keyword evidence="16" id="KW-1185">Reference proteome</keyword>
<dbReference type="InterPro" id="IPR018517">
    <property type="entry name" value="tRNA_hU_synthase_CS"/>
</dbReference>
<evidence type="ECO:0000256" key="6">
    <source>
        <dbReference type="ARBA" id="ARBA00022857"/>
    </source>
</evidence>
<dbReference type="Pfam" id="PF01207">
    <property type="entry name" value="Dus"/>
    <property type="match status" value="1"/>
</dbReference>
<comment type="catalytic activity">
    <reaction evidence="10">
        <text>5,6-dihydrouridine(20) in tRNA + NADP(+) = uridine(20) in tRNA + NADPH + H(+)</text>
        <dbReference type="Rhea" id="RHEA:53336"/>
        <dbReference type="Rhea" id="RHEA-COMP:13533"/>
        <dbReference type="Rhea" id="RHEA-COMP:13534"/>
        <dbReference type="ChEBI" id="CHEBI:15378"/>
        <dbReference type="ChEBI" id="CHEBI:57783"/>
        <dbReference type="ChEBI" id="CHEBI:58349"/>
        <dbReference type="ChEBI" id="CHEBI:65315"/>
        <dbReference type="ChEBI" id="CHEBI:74443"/>
        <dbReference type="EC" id="1.3.1.91"/>
    </reaction>
</comment>
<dbReference type="PANTHER" id="PTHR42907">
    <property type="entry name" value="FMN-LINKED OXIDOREDUCTASES SUPERFAMILY PROTEIN"/>
    <property type="match status" value="1"/>
</dbReference>
<accession>A0A0S2KCV0</accession>
<evidence type="ECO:0000256" key="8">
    <source>
        <dbReference type="ARBA" id="ARBA00023002"/>
    </source>
</evidence>
<evidence type="ECO:0000256" key="2">
    <source>
        <dbReference type="ARBA" id="ARBA00022555"/>
    </source>
</evidence>
<dbReference type="InterPro" id="IPR004653">
    <property type="entry name" value="DusA"/>
</dbReference>
<evidence type="ECO:0000259" key="14">
    <source>
        <dbReference type="Pfam" id="PF01207"/>
    </source>
</evidence>
<dbReference type="PROSITE" id="PS01136">
    <property type="entry name" value="UPF0034"/>
    <property type="match status" value="1"/>
</dbReference>
<dbReference type="STRING" id="1249552.PS2015_1483"/>
<dbReference type="EMBL" id="CP013189">
    <property type="protein sequence ID" value="ALO46140.1"/>
    <property type="molecule type" value="Genomic_DNA"/>
</dbReference>
<feature type="binding site" evidence="10 13">
    <location>
        <position position="136"/>
    </location>
    <ligand>
        <name>FMN</name>
        <dbReference type="ChEBI" id="CHEBI:58210"/>
    </ligand>
</feature>
<keyword evidence="7 10" id="KW-0694">RNA-binding</keyword>
<dbReference type="InterPro" id="IPR013785">
    <property type="entry name" value="Aldolase_TIM"/>
</dbReference>
<dbReference type="PIRSF" id="PIRSF006621">
    <property type="entry name" value="Dus"/>
    <property type="match status" value="1"/>
</dbReference>
<keyword evidence="5 10" id="KW-0819">tRNA processing</keyword>
<evidence type="ECO:0000256" key="7">
    <source>
        <dbReference type="ARBA" id="ARBA00022884"/>
    </source>
</evidence>
<comment type="similarity">
    <text evidence="11">Belongs to the dus family.</text>
</comment>
<comment type="catalytic activity">
    <reaction evidence="10">
        <text>5,6-dihydrouridine(20) in tRNA + NAD(+) = uridine(20) in tRNA + NADH + H(+)</text>
        <dbReference type="Rhea" id="RHEA:53340"/>
        <dbReference type="Rhea" id="RHEA-COMP:13533"/>
        <dbReference type="Rhea" id="RHEA-COMP:13534"/>
        <dbReference type="ChEBI" id="CHEBI:15378"/>
        <dbReference type="ChEBI" id="CHEBI:57540"/>
        <dbReference type="ChEBI" id="CHEBI:57945"/>
        <dbReference type="ChEBI" id="CHEBI:65315"/>
        <dbReference type="ChEBI" id="CHEBI:74443"/>
        <dbReference type="EC" id="1.3.1.91"/>
    </reaction>
</comment>
<dbReference type="NCBIfam" id="TIGR00742">
    <property type="entry name" value="yjbN"/>
    <property type="match status" value="1"/>
</dbReference>
<dbReference type="Gene3D" id="1.20.120.1460">
    <property type="match status" value="1"/>
</dbReference>
<protein>
    <recommendedName>
        <fullName evidence="10">tRNA-dihydrouridine(20/20a) synthase</fullName>
        <ecNumber evidence="10">1.3.1.91</ecNumber>
    </recommendedName>
    <alternativeName>
        <fullName evidence="10">U20-specific dihydrouridine synthase</fullName>
        <shortName evidence="10">U20-specific Dus</shortName>
    </alternativeName>
    <alternativeName>
        <fullName evidence="10">tRNA-dihydrouridine synthase A</fullName>
    </alternativeName>
</protein>
<evidence type="ECO:0000256" key="1">
    <source>
        <dbReference type="ARBA" id="ARBA00001917"/>
    </source>
</evidence>
<dbReference type="SUPFAM" id="SSF51395">
    <property type="entry name" value="FMN-linked oxidoreductases"/>
    <property type="match status" value="1"/>
</dbReference>
<organism evidence="15 16">
    <name type="scientific">Pseudohongiella spirulinae</name>
    <dbReference type="NCBI Taxonomy" id="1249552"/>
    <lineage>
        <taxon>Bacteria</taxon>
        <taxon>Pseudomonadati</taxon>
        <taxon>Pseudomonadota</taxon>
        <taxon>Gammaproteobacteria</taxon>
        <taxon>Pseudomonadales</taxon>
        <taxon>Pseudohongiellaceae</taxon>
        <taxon>Pseudohongiella</taxon>
    </lineage>
</organism>
<keyword evidence="2 10" id="KW-0820">tRNA-binding</keyword>
<comment type="cofactor">
    <cofactor evidence="1 10 11 13">
        <name>FMN</name>
        <dbReference type="ChEBI" id="CHEBI:58210"/>
    </cofactor>
</comment>
<dbReference type="CDD" id="cd02801">
    <property type="entry name" value="DUS_like_FMN"/>
    <property type="match status" value="1"/>
</dbReference>
<feature type="site" description="Interacts with tRNA; defines subfamily-specific binding signature" evidence="10">
    <location>
        <position position="296"/>
    </location>
</feature>
<dbReference type="GO" id="GO:0050660">
    <property type="term" value="F:flavin adenine dinucleotide binding"/>
    <property type="evidence" value="ECO:0007669"/>
    <property type="project" value="InterPro"/>
</dbReference>
<dbReference type="HAMAP" id="MF_02041">
    <property type="entry name" value="DusA_subfam"/>
    <property type="match status" value="1"/>
</dbReference>
<dbReference type="InterPro" id="IPR001269">
    <property type="entry name" value="DUS_fam"/>
</dbReference>
<dbReference type="NCBIfam" id="NF008774">
    <property type="entry name" value="PRK11815.1"/>
    <property type="match status" value="1"/>
</dbReference>
<name>A0A0S2KCV0_9GAMM</name>
<dbReference type="AlphaFoldDB" id="A0A0S2KCV0"/>
<dbReference type="Gene3D" id="3.20.20.70">
    <property type="entry name" value="Aldolase class I"/>
    <property type="match status" value="1"/>
</dbReference>
<dbReference type="GO" id="GO:0010181">
    <property type="term" value="F:FMN binding"/>
    <property type="evidence" value="ECO:0007669"/>
    <property type="project" value="UniProtKB-UniRule"/>
</dbReference>
<gene>
    <name evidence="10" type="primary">dusA</name>
    <name evidence="15" type="ORF">PS2015_1483</name>
</gene>
<feature type="binding site" evidence="10 13">
    <location>
        <begin position="230"/>
        <end position="231"/>
    </location>
    <ligand>
        <name>FMN</name>
        <dbReference type="ChEBI" id="CHEBI:58210"/>
    </ligand>
</feature>
<comment type="catalytic activity">
    <reaction evidence="10">
        <text>5,6-dihydrouridine(20a) in tRNA + NAD(+) = uridine(20a) in tRNA + NADH + H(+)</text>
        <dbReference type="Rhea" id="RHEA:53348"/>
        <dbReference type="Rhea" id="RHEA-COMP:13535"/>
        <dbReference type="Rhea" id="RHEA-COMP:13536"/>
        <dbReference type="ChEBI" id="CHEBI:15378"/>
        <dbReference type="ChEBI" id="CHEBI:57540"/>
        <dbReference type="ChEBI" id="CHEBI:57945"/>
        <dbReference type="ChEBI" id="CHEBI:65315"/>
        <dbReference type="ChEBI" id="CHEBI:74443"/>
    </reaction>
</comment>
<feature type="site" description="Interacts with tRNA" evidence="10">
    <location>
        <position position="94"/>
    </location>
</feature>
<dbReference type="GO" id="GO:0000049">
    <property type="term" value="F:tRNA binding"/>
    <property type="evidence" value="ECO:0007669"/>
    <property type="project" value="UniProtKB-UniRule"/>
</dbReference>
<evidence type="ECO:0000256" key="12">
    <source>
        <dbReference type="PIRSR" id="PIRSR006621-1"/>
    </source>
</evidence>
<dbReference type="PATRIC" id="fig|1249552.3.peg.1487"/>
<comment type="catalytic activity">
    <reaction evidence="10">
        <text>5,6-dihydrouridine(20a) in tRNA + NADP(+) = uridine(20a) in tRNA + NADPH + H(+)</text>
        <dbReference type="Rhea" id="RHEA:53344"/>
        <dbReference type="Rhea" id="RHEA-COMP:13535"/>
        <dbReference type="Rhea" id="RHEA-COMP:13536"/>
        <dbReference type="ChEBI" id="CHEBI:15378"/>
        <dbReference type="ChEBI" id="CHEBI:57783"/>
        <dbReference type="ChEBI" id="CHEBI:58349"/>
        <dbReference type="ChEBI" id="CHEBI:65315"/>
        <dbReference type="ChEBI" id="CHEBI:74443"/>
    </reaction>
</comment>
<feature type="binding site" evidence="10 13">
    <location>
        <position position="168"/>
    </location>
    <ligand>
        <name>FMN</name>
        <dbReference type="ChEBI" id="CHEBI:58210"/>
    </ligand>
</feature>
<evidence type="ECO:0000256" key="5">
    <source>
        <dbReference type="ARBA" id="ARBA00022694"/>
    </source>
</evidence>
<feature type="site" description="Interacts with tRNA" evidence="10">
    <location>
        <position position="183"/>
    </location>
</feature>
<dbReference type="GO" id="GO:0102266">
    <property type="term" value="F:tRNA-dihydrouridine20a synthase activity"/>
    <property type="evidence" value="ECO:0007669"/>
    <property type="project" value="RHEA"/>
</dbReference>
<evidence type="ECO:0000256" key="4">
    <source>
        <dbReference type="ARBA" id="ARBA00022643"/>
    </source>
</evidence>
<evidence type="ECO:0000256" key="9">
    <source>
        <dbReference type="ARBA" id="ARBA00058013"/>
    </source>
</evidence>
<dbReference type="OrthoDB" id="9783413at2"/>
<evidence type="ECO:0000256" key="3">
    <source>
        <dbReference type="ARBA" id="ARBA00022630"/>
    </source>
</evidence>
<sequence length="345" mass="39153">MLTLYPNRRFSVAPMLDWTDRHERYFLRLLSRHALLYTEMVTSGAIIHGDVARHLAFDPAEHPVALQLGGSEPPDMARAAEAGQQYGYDEININVGCPSDRVQSGRFGACLMAEPKRVADCIKAMREVSDLPITVKSRVGIDEHDSDEFLQQFIETVASAGCSTFVLHARIALLQGLSPKENRDIPPLQYERVYRMKRRYPELEIIINGGIRTLPECQEHLRHTDGVMLGREIYQNPYFLAHIDRALYDAQAPIPERTEILAAYLTYVRQQLSEGASLQHLTRHILGIYKGEPGGRLFRRHLSEHAHRKQATASVLEDAIALAEHARMKKQNEVNDNVRHDTAVF</sequence>
<feature type="binding site" evidence="10">
    <location>
        <begin position="14"/>
        <end position="16"/>
    </location>
    <ligand>
        <name>FMN</name>
        <dbReference type="ChEBI" id="CHEBI:58210"/>
    </ligand>
</feature>
<dbReference type="RefSeq" id="WP_058021608.1">
    <property type="nucleotide sequence ID" value="NZ_CP013189.1"/>
</dbReference>
<feature type="binding site" evidence="10 13">
    <location>
        <position position="67"/>
    </location>
    <ligand>
        <name>FMN</name>
        <dbReference type="ChEBI" id="CHEBI:58210"/>
    </ligand>
</feature>
<evidence type="ECO:0000313" key="16">
    <source>
        <dbReference type="Proteomes" id="UP000065641"/>
    </source>
</evidence>
<dbReference type="EC" id="1.3.1.91" evidence="10"/>
<dbReference type="FunFam" id="3.20.20.70:FF:000083">
    <property type="entry name" value="tRNA-dihydrouridine(20/20a) synthase"/>
    <property type="match status" value="1"/>
</dbReference>
<comment type="similarity">
    <text evidence="10">Belongs to the Dus family. DusA subfamily.</text>
</comment>
<keyword evidence="4 10" id="KW-0288">FMN</keyword>
<keyword evidence="6 10" id="KW-0521">NADP</keyword>
<keyword evidence="13" id="KW-0547">Nucleotide-binding</keyword>
<feature type="active site" description="Proton donor" evidence="10 12">
    <location>
        <position position="97"/>
    </location>
</feature>
<keyword evidence="3 10" id="KW-0285">Flavoprotein</keyword>
<dbReference type="KEGG" id="pspi:PS2015_1483"/>
<feature type="site" description="Interacts with tRNA; defines subfamily-specific binding signature" evidence="10">
    <location>
        <position position="299"/>
    </location>
</feature>